<dbReference type="Proteomes" id="UP001287356">
    <property type="component" value="Unassembled WGS sequence"/>
</dbReference>
<dbReference type="Gene3D" id="2.120.10.30">
    <property type="entry name" value="TolB, C-terminal domain"/>
    <property type="match status" value="1"/>
</dbReference>
<dbReference type="SUPFAM" id="SSF63829">
    <property type="entry name" value="Calcium-dependent phosphotriesterase"/>
    <property type="match status" value="1"/>
</dbReference>
<gene>
    <name evidence="1" type="ORF">B0T24DRAFT_722244</name>
</gene>
<name>A0AAE0N4M0_9PEZI</name>
<dbReference type="PANTHER" id="PTHR42060:SF1">
    <property type="entry name" value="NHL REPEAT-CONTAINING PROTEIN"/>
    <property type="match status" value="1"/>
</dbReference>
<dbReference type="InterPro" id="IPR052998">
    <property type="entry name" value="Hetero-Diels-Alderase-like"/>
</dbReference>
<dbReference type="AlphaFoldDB" id="A0AAE0N4M0"/>
<sequence length="300" mass="31537">MIKPSARQIYTFPDNATFIENLAVRPNGHILLGTFSNGSLFNLNPDTRTPKAELVAKLPGVGALVGIAEIAPDVFAVGGADLLPEGFGFVNGSMKVFTVDVKKKKVKVAASLPAVTGLNGITPLPGHPGVVLAAESVAGQILRINTATGRVDVVITDTQLGPSSDPTIVPLGVNGIKISSGYLYFANSGLGFFGRIKITANGERDGQVERIASIDNPTFTHAFDDFTFGPGPRPDAYVTLHPNSVQRITADGKQTLFVGGDDDSNLMPYPGPTSVALSKDRRKIYIVTGLGQVVEATLPK</sequence>
<evidence type="ECO:0000313" key="1">
    <source>
        <dbReference type="EMBL" id="KAK3369284.1"/>
    </source>
</evidence>
<evidence type="ECO:0000313" key="2">
    <source>
        <dbReference type="Proteomes" id="UP001287356"/>
    </source>
</evidence>
<proteinExistence type="predicted"/>
<accession>A0AAE0N4M0</accession>
<evidence type="ECO:0008006" key="3">
    <source>
        <dbReference type="Google" id="ProtNLM"/>
    </source>
</evidence>
<reference evidence="1" key="1">
    <citation type="journal article" date="2023" name="Mol. Phylogenet. Evol.">
        <title>Genome-scale phylogeny and comparative genomics of the fungal order Sordariales.</title>
        <authorList>
            <person name="Hensen N."/>
            <person name="Bonometti L."/>
            <person name="Westerberg I."/>
            <person name="Brannstrom I.O."/>
            <person name="Guillou S."/>
            <person name="Cros-Aarteil S."/>
            <person name="Calhoun S."/>
            <person name="Haridas S."/>
            <person name="Kuo A."/>
            <person name="Mondo S."/>
            <person name="Pangilinan J."/>
            <person name="Riley R."/>
            <person name="LaButti K."/>
            <person name="Andreopoulos B."/>
            <person name="Lipzen A."/>
            <person name="Chen C."/>
            <person name="Yan M."/>
            <person name="Daum C."/>
            <person name="Ng V."/>
            <person name="Clum A."/>
            <person name="Steindorff A."/>
            <person name="Ohm R.A."/>
            <person name="Martin F."/>
            <person name="Silar P."/>
            <person name="Natvig D.O."/>
            <person name="Lalanne C."/>
            <person name="Gautier V."/>
            <person name="Ament-Velasquez S.L."/>
            <person name="Kruys A."/>
            <person name="Hutchinson M.I."/>
            <person name="Powell A.J."/>
            <person name="Barry K."/>
            <person name="Miller A.N."/>
            <person name="Grigoriev I.V."/>
            <person name="Debuchy R."/>
            <person name="Gladieux P."/>
            <person name="Hiltunen Thoren M."/>
            <person name="Johannesson H."/>
        </authorList>
    </citation>
    <scope>NUCLEOTIDE SEQUENCE</scope>
    <source>
        <strain evidence="1">CBS 958.72</strain>
    </source>
</reference>
<reference evidence="1" key="2">
    <citation type="submission" date="2023-06" db="EMBL/GenBank/DDBJ databases">
        <authorList>
            <consortium name="Lawrence Berkeley National Laboratory"/>
            <person name="Haridas S."/>
            <person name="Hensen N."/>
            <person name="Bonometti L."/>
            <person name="Westerberg I."/>
            <person name="Brannstrom I.O."/>
            <person name="Guillou S."/>
            <person name="Cros-Aarteil S."/>
            <person name="Calhoun S."/>
            <person name="Kuo A."/>
            <person name="Mondo S."/>
            <person name="Pangilinan J."/>
            <person name="Riley R."/>
            <person name="Labutti K."/>
            <person name="Andreopoulos B."/>
            <person name="Lipzen A."/>
            <person name="Chen C."/>
            <person name="Yanf M."/>
            <person name="Daum C."/>
            <person name="Ng V."/>
            <person name="Clum A."/>
            <person name="Steindorff A."/>
            <person name="Ohm R."/>
            <person name="Martin F."/>
            <person name="Silar P."/>
            <person name="Natvig D."/>
            <person name="Lalanne C."/>
            <person name="Gautier V."/>
            <person name="Ament-Velasquez S.L."/>
            <person name="Kruys A."/>
            <person name="Hutchinson M.I."/>
            <person name="Powell A.J."/>
            <person name="Barry K."/>
            <person name="Miller A.N."/>
            <person name="Grigoriev I.V."/>
            <person name="Debuchy R."/>
            <person name="Gladieux P."/>
            <person name="Thoren M.H."/>
            <person name="Johannesson H."/>
        </authorList>
    </citation>
    <scope>NUCLEOTIDE SEQUENCE</scope>
    <source>
        <strain evidence="1">CBS 958.72</strain>
    </source>
</reference>
<comment type="caution">
    <text evidence="1">The sequence shown here is derived from an EMBL/GenBank/DDBJ whole genome shotgun (WGS) entry which is preliminary data.</text>
</comment>
<organism evidence="1 2">
    <name type="scientific">Lasiosphaeria ovina</name>
    <dbReference type="NCBI Taxonomy" id="92902"/>
    <lineage>
        <taxon>Eukaryota</taxon>
        <taxon>Fungi</taxon>
        <taxon>Dikarya</taxon>
        <taxon>Ascomycota</taxon>
        <taxon>Pezizomycotina</taxon>
        <taxon>Sordariomycetes</taxon>
        <taxon>Sordariomycetidae</taxon>
        <taxon>Sordariales</taxon>
        <taxon>Lasiosphaeriaceae</taxon>
        <taxon>Lasiosphaeria</taxon>
    </lineage>
</organism>
<keyword evidence="2" id="KW-1185">Reference proteome</keyword>
<dbReference type="EMBL" id="JAULSN010000006">
    <property type="protein sequence ID" value="KAK3369284.1"/>
    <property type="molecule type" value="Genomic_DNA"/>
</dbReference>
<dbReference type="InterPro" id="IPR011042">
    <property type="entry name" value="6-blade_b-propeller_TolB-like"/>
</dbReference>
<dbReference type="PANTHER" id="PTHR42060">
    <property type="entry name" value="NHL REPEAT-CONTAINING PROTEIN-RELATED"/>
    <property type="match status" value="1"/>
</dbReference>
<protein>
    <recommendedName>
        <fullName evidence="3">SMP-30/Gluconolactonase/LRE-like region domain-containing protein</fullName>
    </recommendedName>
</protein>